<evidence type="ECO:0000256" key="1">
    <source>
        <dbReference type="ARBA" id="ARBA00008839"/>
    </source>
</evidence>
<sequence length="418" mass="46638">MGSGGIQQSSCLSGPEEKVTNAVNFTASAAQRKNDEKYPSTQPPSLGQSRHGRELRSRAKKQSSNVPFRNVAQRLTSNKTKSKARQVVGDETFIISSTVEVVHTDKPATSPQTDVPQRQENVAMTEGENGEEIHDVLYFSAPSSQGESDEKSLSTQPPSSGQSRHGKELRSRAKKQSSNVPFRDVAQRLTSNKTKSKAHQVVEDETFIISSTVEVVHTKKPAPSPQTDVPQRQESVSMADGENGDENHDVLYFRCVLEKEVDRLERVCAKWSSLQNSTCLPQEVSSLIDVALGQTGLLINKKFSHFRKLIDKCELKQGHLPIFLSDLEGFWDIICLQVKNIDNRFFHLEKLEVNNWQESSPEVKSFIKKKKVPILIKPEHNVKTSVRDFIEGGVDRRSVLRDVVAQLLFSSAFDSQAA</sequence>
<dbReference type="AlphaFoldDB" id="A0A7R8VFV4"/>
<feature type="region of interest" description="Disordered" evidence="2">
    <location>
        <begin position="25"/>
        <end position="119"/>
    </location>
</feature>
<dbReference type="Pfam" id="PF03359">
    <property type="entry name" value="GKAP"/>
    <property type="match status" value="1"/>
</dbReference>
<feature type="region of interest" description="Disordered" evidence="2">
    <location>
        <begin position="142"/>
        <end position="197"/>
    </location>
</feature>
<protein>
    <recommendedName>
        <fullName evidence="4">Disks large-associated protein 5</fullName>
    </recommendedName>
</protein>
<gene>
    <name evidence="3" type="ORF">TDIB3V08_LOCUS2621</name>
</gene>
<dbReference type="EMBL" id="OA565080">
    <property type="protein sequence ID" value="CAD7196269.1"/>
    <property type="molecule type" value="Genomic_DNA"/>
</dbReference>
<feature type="compositionally biased region" description="Polar residues" evidence="2">
    <location>
        <begin position="107"/>
        <end position="119"/>
    </location>
</feature>
<comment type="similarity">
    <text evidence="1">Belongs to the SAPAP family.</text>
</comment>
<feature type="region of interest" description="Disordered" evidence="2">
    <location>
        <begin position="217"/>
        <end position="241"/>
    </location>
</feature>
<dbReference type="PANTHER" id="PTHR12353">
    <property type="entry name" value="DISKS LARGE-ASSOCIATED PROTEIN DAP SAP90/PSD-95-ASSOCIATED PROTEIN"/>
    <property type="match status" value="1"/>
</dbReference>
<reference evidence="3" key="1">
    <citation type="submission" date="2020-11" db="EMBL/GenBank/DDBJ databases">
        <authorList>
            <person name="Tran Van P."/>
        </authorList>
    </citation>
    <scope>NUCLEOTIDE SEQUENCE</scope>
</reference>
<feature type="compositionally biased region" description="Polar residues" evidence="2">
    <location>
        <begin position="62"/>
        <end position="79"/>
    </location>
</feature>
<dbReference type="PANTHER" id="PTHR12353:SF1">
    <property type="entry name" value="DISKS LARGE-ASSOCIATED PROTEIN 5"/>
    <property type="match status" value="1"/>
</dbReference>
<organism evidence="3">
    <name type="scientific">Timema douglasi</name>
    <name type="common">Walking stick</name>
    <dbReference type="NCBI Taxonomy" id="61478"/>
    <lineage>
        <taxon>Eukaryota</taxon>
        <taxon>Metazoa</taxon>
        <taxon>Ecdysozoa</taxon>
        <taxon>Arthropoda</taxon>
        <taxon>Hexapoda</taxon>
        <taxon>Insecta</taxon>
        <taxon>Pterygota</taxon>
        <taxon>Neoptera</taxon>
        <taxon>Polyneoptera</taxon>
        <taxon>Phasmatodea</taxon>
        <taxon>Timematodea</taxon>
        <taxon>Timematoidea</taxon>
        <taxon>Timematidae</taxon>
        <taxon>Timema</taxon>
    </lineage>
</organism>
<dbReference type="GO" id="GO:0023052">
    <property type="term" value="P:signaling"/>
    <property type="evidence" value="ECO:0007669"/>
    <property type="project" value="InterPro"/>
</dbReference>
<evidence type="ECO:0000256" key="2">
    <source>
        <dbReference type="SAM" id="MobiDB-lite"/>
    </source>
</evidence>
<accession>A0A7R8VFV4</accession>
<name>A0A7R8VFV4_TIMDO</name>
<dbReference type="InterPro" id="IPR005026">
    <property type="entry name" value="SAPAP"/>
</dbReference>
<proteinExistence type="inferred from homology"/>
<evidence type="ECO:0008006" key="4">
    <source>
        <dbReference type="Google" id="ProtNLM"/>
    </source>
</evidence>
<feature type="compositionally biased region" description="Polar residues" evidence="2">
    <location>
        <begin position="39"/>
        <end position="48"/>
    </location>
</feature>
<evidence type="ECO:0000313" key="3">
    <source>
        <dbReference type="EMBL" id="CAD7196269.1"/>
    </source>
</evidence>
<feature type="compositionally biased region" description="Polar residues" evidence="2">
    <location>
        <begin position="225"/>
        <end position="236"/>
    </location>
</feature>
<feature type="compositionally biased region" description="Polar residues" evidence="2">
    <location>
        <begin position="153"/>
        <end position="163"/>
    </location>
</feature>